<dbReference type="Proteomes" id="UP000290106">
    <property type="component" value="Unassembled WGS sequence"/>
</dbReference>
<evidence type="ECO:0000313" key="14">
    <source>
        <dbReference type="EMBL" id="RXS75457.1"/>
    </source>
</evidence>
<keyword evidence="9 11" id="KW-0456">Lyase</keyword>
<evidence type="ECO:0000256" key="10">
    <source>
        <dbReference type="ARBA" id="ARBA00049406"/>
    </source>
</evidence>
<evidence type="ECO:0000313" key="15">
    <source>
        <dbReference type="Proteomes" id="UP000290106"/>
    </source>
</evidence>
<keyword evidence="8 11" id="KW-0411">Iron-sulfur</keyword>
<feature type="domain" description="ACT" evidence="13">
    <location>
        <begin position="150"/>
        <end position="222"/>
    </location>
</feature>
<dbReference type="Pfam" id="PF03315">
    <property type="entry name" value="SDH_beta"/>
    <property type="match status" value="1"/>
</dbReference>
<dbReference type="OrthoDB" id="9813137at2"/>
<dbReference type="PIRSF" id="PIRSF036692">
    <property type="entry name" value="SDH_B"/>
    <property type="match status" value="1"/>
</dbReference>
<keyword evidence="5 11" id="KW-0004">4Fe-4S</keyword>
<dbReference type="PANTHER" id="PTHR30182:SF12">
    <property type="entry name" value="L-SERINE DEHYDRATASE, BETA CHAIN-RELATED"/>
    <property type="match status" value="1"/>
</dbReference>
<dbReference type="GO" id="GO:0051539">
    <property type="term" value="F:4 iron, 4 sulfur cluster binding"/>
    <property type="evidence" value="ECO:0007669"/>
    <property type="project" value="UniProtKB-UniRule"/>
</dbReference>
<dbReference type="AlphaFoldDB" id="A0A4Q1RIC9"/>
<evidence type="ECO:0000256" key="3">
    <source>
        <dbReference type="ARBA" id="ARBA00008636"/>
    </source>
</evidence>
<proteinExistence type="inferred from homology"/>
<keyword evidence="6 11" id="KW-0479">Metal-binding</keyword>
<evidence type="ECO:0000256" key="5">
    <source>
        <dbReference type="ARBA" id="ARBA00022485"/>
    </source>
</evidence>
<reference evidence="14 15" key="1">
    <citation type="submission" date="2019-01" db="EMBL/GenBank/DDBJ databases">
        <title>Blautia sp. nov. KGMB01111 isolated human feces.</title>
        <authorList>
            <person name="Park J.-E."/>
            <person name="Kim J.-S."/>
            <person name="Park S.-H."/>
        </authorList>
    </citation>
    <scope>NUCLEOTIDE SEQUENCE [LARGE SCALE GENOMIC DNA]</scope>
    <source>
        <strain evidence="14 15">KGMB01111</strain>
    </source>
</reference>
<dbReference type="CDD" id="cd04903">
    <property type="entry name" value="ACT_LSD"/>
    <property type="match status" value="1"/>
</dbReference>
<dbReference type="GO" id="GO:0006094">
    <property type="term" value="P:gluconeogenesis"/>
    <property type="evidence" value="ECO:0007669"/>
    <property type="project" value="UniProtKB-UniRule"/>
</dbReference>
<comment type="catalytic activity">
    <reaction evidence="10 11 12">
        <text>L-serine = pyruvate + NH4(+)</text>
        <dbReference type="Rhea" id="RHEA:19169"/>
        <dbReference type="ChEBI" id="CHEBI:15361"/>
        <dbReference type="ChEBI" id="CHEBI:28938"/>
        <dbReference type="ChEBI" id="CHEBI:33384"/>
        <dbReference type="EC" id="4.3.1.17"/>
    </reaction>
</comment>
<dbReference type="InterPro" id="IPR045865">
    <property type="entry name" value="ACT-like_dom_sf"/>
</dbReference>
<comment type="caution">
    <text evidence="14">The sequence shown here is derived from an EMBL/GenBank/DDBJ whole genome shotgun (WGS) entry which is preliminary data.</text>
</comment>
<dbReference type="EMBL" id="SDKC01000001">
    <property type="protein sequence ID" value="RXS75457.1"/>
    <property type="molecule type" value="Genomic_DNA"/>
</dbReference>
<dbReference type="Pfam" id="PF01842">
    <property type="entry name" value="ACT"/>
    <property type="match status" value="1"/>
</dbReference>
<dbReference type="InterPro" id="IPR002912">
    <property type="entry name" value="ACT_dom"/>
</dbReference>
<dbReference type="UniPathway" id="UPA00138"/>
<evidence type="ECO:0000256" key="2">
    <source>
        <dbReference type="ARBA" id="ARBA00004742"/>
    </source>
</evidence>
<dbReference type="InterPro" id="IPR051318">
    <property type="entry name" value="Fe-S_L-Ser"/>
</dbReference>
<dbReference type="GO" id="GO:0046872">
    <property type="term" value="F:metal ion binding"/>
    <property type="evidence" value="ECO:0007669"/>
    <property type="project" value="UniProtKB-UniRule"/>
</dbReference>
<dbReference type="Gene3D" id="3.30.1330.90">
    <property type="entry name" value="D-3-phosphoglycerate dehydrogenase, domain 3"/>
    <property type="match status" value="1"/>
</dbReference>
<keyword evidence="4 11" id="KW-0312">Gluconeogenesis</keyword>
<comment type="pathway">
    <text evidence="2 11">Carbohydrate biosynthesis; gluconeogenesis.</text>
</comment>
<name>A0A4Q1RIC9_9FIRM</name>
<dbReference type="NCBIfam" id="TIGR00719">
    <property type="entry name" value="sda_beta"/>
    <property type="match status" value="1"/>
</dbReference>
<accession>A0A4Q1RIC9</accession>
<evidence type="ECO:0000256" key="9">
    <source>
        <dbReference type="ARBA" id="ARBA00023239"/>
    </source>
</evidence>
<dbReference type="PROSITE" id="PS51671">
    <property type="entry name" value="ACT"/>
    <property type="match status" value="1"/>
</dbReference>
<comment type="cofactor">
    <cofactor evidence="1 12">
        <name>[4Fe-4S] cluster</name>
        <dbReference type="ChEBI" id="CHEBI:49883"/>
    </cofactor>
</comment>
<evidence type="ECO:0000256" key="7">
    <source>
        <dbReference type="ARBA" id="ARBA00023004"/>
    </source>
</evidence>
<dbReference type="PANTHER" id="PTHR30182">
    <property type="entry name" value="L-SERINE DEHYDRATASE"/>
    <property type="match status" value="1"/>
</dbReference>
<evidence type="ECO:0000256" key="12">
    <source>
        <dbReference type="RuleBase" id="RU366059"/>
    </source>
</evidence>
<protein>
    <recommendedName>
        <fullName evidence="11">L-serine deaminase</fullName>
    </recommendedName>
</protein>
<comment type="similarity">
    <text evidence="3 11 12">Belongs to the iron-sulfur dependent L-serine dehydratase family.</text>
</comment>
<dbReference type="InterPro" id="IPR029009">
    <property type="entry name" value="ASB_dom_sf"/>
</dbReference>
<sequence length="222" mass="24671">MNFISAFEVIGPNMVGPSSSHTAGAVSIGKMARKLFKEKVTEVTFTLYGSFARTYKGHGTDRALLGGVLGFETDDLRIRDAFSWAEKMGVKYQYIADKEFVPDHPNTVDIRMTGENGTKMQVQGQSIGGGKIKITQINGINVEFTGEYSTLVVKQIDKPGVVTHITQCLSNQNVNIAFMRLFREGKGKTAYSVVESDERIPDEILEEIRQNPYVQEILLIQI</sequence>
<evidence type="ECO:0000256" key="6">
    <source>
        <dbReference type="ARBA" id="ARBA00022723"/>
    </source>
</evidence>
<keyword evidence="7 11" id="KW-0408">Iron</keyword>
<evidence type="ECO:0000256" key="4">
    <source>
        <dbReference type="ARBA" id="ARBA00022432"/>
    </source>
</evidence>
<dbReference type="Gene3D" id="3.30.70.260">
    <property type="match status" value="1"/>
</dbReference>
<evidence type="ECO:0000256" key="11">
    <source>
        <dbReference type="PIRNR" id="PIRNR036692"/>
    </source>
</evidence>
<dbReference type="GO" id="GO:0003941">
    <property type="term" value="F:L-serine ammonia-lyase activity"/>
    <property type="evidence" value="ECO:0007669"/>
    <property type="project" value="UniProtKB-UniRule"/>
</dbReference>
<evidence type="ECO:0000259" key="13">
    <source>
        <dbReference type="PROSITE" id="PS51671"/>
    </source>
</evidence>
<organism evidence="14 15">
    <name type="scientific">Blautia faecicola</name>
    <dbReference type="NCBI Taxonomy" id="2509240"/>
    <lineage>
        <taxon>Bacteria</taxon>
        <taxon>Bacillati</taxon>
        <taxon>Bacillota</taxon>
        <taxon>Clostridia</taxon>
        <taxon>Lachnospirales</taxon>
        <taxon>Lachnospiraceae</taxon>
        <taxon>Blautia</taxon>
    </lineage>
</organism>
<dbReference type="RefSeq" id="WP_129257911.1">
    <property type="nucleotide sequence ID" value="NZ_JBGKFY010000002.1"/>
</dbReference>
<dbReference type="InterPro" id="IPR005131">
    <property type="entry name" value="Ser_deHydtase_bsu"/>
</dbReference>
<evidence type="ECO:0000256" key="8">
    <source>
        <dbReference type="ARBA" id="ARBA00023014"/>
    </source>
</evidence>
<dbReference type="SUPFAM" id="SSF143548">
    <property type="entry name" value="Serine metabolism enzymes domain"/>
    <property type="match status" value="1"/>
</dbReference>
<dbReference type="SUPFAM" id="SSF55021">
    <property type="entry name" value="ACT-like"/>
    <property type="match status" value="1"/>
</dbReference>
<evidence type="ECO:0000256" key="1">
    <source>
        <dbReference type="ARBA" id="ARBA00001966"/>
    </source>
</evidence>
<dbReference type="InterPro" id="IPR004643">
    <property type="entry name" value="Fe-S_L-Ser_bsu"/>
</dbReference>
<gene>
    <name evidence="14" type="primary">sdaAB</name>
    <name evidence="14" type="ORF">ETP43_09675</name>
</gene>
<keyword evidence="15" id="KW-1185">Reference proteome</keyword>